<accession>A0AAI8YFZ5</accession>
<sequence length="81" mass="9022">MRGGIIAEITLRTLLKLAVDRGQMILRMALSQEASDEHMDTGSYTGSYMGKVKEALWGAIWTQESKGRRPSCQLESTDRSC</sequence>
<dbReference type="EMBL" id="CAUWAG010000008">
    <property type="protein sequence ID" value="CAJ2505878.1"/>
    <property type="molecule type" value="Genomic_DNA"/>
</dbReference>
<evidence type="ECO:0000313" key="1">
    <source>
        <dbReference type="EMBL" id="CAJ2505878.1"/>
    </source>
</evidence>
<proteinExistence type="predicted"/>
<dbReference type="AlphaFoldDB" id="A0AAI8YFZ5"/>
<name>A0AAI8YFZ5_9PEZI</name>
<reference evidence="1" key="1">
    <citation type="submission" date="2023-10" db="EMBL/GenBank/DDBJ databases">
        <authorList>
            <person name="Hackl T."/>
        </authorList>
    </citation>
    <scope>NUCLEOTIDE SEQUENCE</scope>
</reference>
<gene>
    <name evidence="1" type="ORF">KHLLAP_LOCUS6346</name>
</gene>
<dbReference type="Proteomes" id="UP001295740">
    <property type="component" value="Unassembled WGS sequence"/>
</dbReference>
<organism evidence="1 2">
    <name type="scientific">Anthostomella pinea</name>
    <dbReference type="NCBI Taxonomy" id="933095"/>
    <lineage>
        <taxon>Eukaryota</taxon>
        <taxon>Fungi</taxon>
        <taxon>Dikarya</taxon>
        <taxon>Ascomycota</taxon>
        <taxon>Pezizomycotina</taxon>
        <taxon>Sordariomycetes</taxon>
        <taxon>Xylariomycetidae</taxon>
        <taxon>Xylariales</taxon>
        <taxon>Xylariaceae</taxon>
        <taxon>Anthostomella</taxon>
    </lineage>
</organism>
<evidence type="ECO:0000313" key="2">
    <source>
        <dbReference type="Proteomes" id="UP001295740"/>
    </source>
</evidence>
<comment type="caution">
    <text evidence="1">The sequence shown here is derived from an EMBL/GenBank/DDBJ whole genome shotgun (WGS) entry which is preliminary data.</text>
</comment>
<protein>
    <submittedName>
        <fullName evidence="1">Uu.00g000080.m01.CDS01</fullName>
    </submittedName>
</protein>
<keyword evidence="2" id="KW-1185">Reference proteome</keyword>